<comment type="caution">
    <text evidence="3">The sequence shown here is derived from an EMBL/GenBank/DDBJ whole genome shotgun (WGS) entry which is preliminary data.</text>
</comment>
<dbReference type="Proteomes" id="UP000242015">
    <property type="component" value="Unassembled WGS sequence"/>
</dbReference>
<gene>
    <name evidence="3" type="ORF">B9Q04_20400</name>
</gene>
<evidence type="ECO:0000313" key="4">
    <source>
        <dbReference type="Proteomes" id="UP000242015"/>
    </source>
</evidence>
<sequence length="373" mass="44541">MQEKVEEGFRILTLEKDVDKDVLEFIRNYQILASHLYWSRRLDIKPSDTTIEKLRRDVKSYWRWHVVDEKDPMYLFKNVERTPRPSSMLIRIPLVDALHPRKGAFVQGSKLVLRVNKKVEIEMPKRAVEWLNKRLSENPDKKTVRVFERDNKLVAQIVLSKKNVVKLPENPLLVIVDFNSSYSMVVHYWDNRLIRTEKYRPPNRNIKWKSVKRLMKVRDNLYNQGTITQRQINLYSALIRKTLEGSMKSWIQQTVDKIVRRTKRLSKRHKKEPLVLMDMPDDDSLRGSSLQRSIMSFSRYLENILSWYGVYWEETRLYSTICPKCGGKLNLEQKTKRMRIMKCQKCGFREDRDNIPLYWAINRLPAPRRGEAS</sequence>
<dbReference type="GO" id="GO:0003677">
    <property type="term" value="F:DNA binding"/>
    <property type="evidence" value="ECO:0007669"/>
    <property type="project" value="UniProtKB-KW"/>
</dbReference>
<name>A0A2R6BU52_9ARCH</name>
<dbReference type="AlphaFoldDB" id="A0A2R6BU52"/>
<dbReference type="SUPFAM" id="SSF51998">
    <property type="entry name" value="PFL-like glycyl radical enzymes"/>
    <property type="match status" value="1"/>
</dbReference>
<dbReference type="EMBL" id="NEXF01000779">
    <property type="protein sequence ID" value="PSO02173.1"/>
    <property type="molecule type" value="Genomic_DNA"/>
</dbReference>
<reference evidence="3 4" key="1">
    <citation type="submission" date="2017-04" db="EMBL/GenBank/DDBJ databases">
        <title>Novel microbial lineages endemic to geothermal iron-oxide mats fill important gaps in the evolutionary history of Archaea.</title>
        <authorList>
            <person name="Jay Z.J."/>
            <person name="Beam J.P."/>
            <person name="Dlakic M."/>
            <person name="Rusch D.B."/>
            <person name="Kozubal M.A."/>
            <person name="Inskeep W.P."/>
        </authorList>
    </citation>
    <scope>NUCLEOTIDE SEQUENCE [LARGE SCALE GENOMIC DNA]</scope>
    <source>
        <strain evidence="3">BE_D</strain>
    </source>
</reference>
<evidence type="ECO:0000256" key="1">
    <source>
        <dbReference type="ARBA" id="ARBA00023125"/>
    </source>
</evidence>
<feature type="domain" description="Cas12f1-like TNB" evidence="2">
    <location>
        <begin position="297"/>
        <end position="353"/>
    </location>
</feature>
<dbReference type="InterPro" id="IPR010095">
    <property type="entry name" value="Cas12f1-like_TNB"/>
</dbReference>
<dbReference type="Pfam" id="PF07282">
    <property type="entry name" value="Cas12f1-like_TNB"/>
    <property type="match status" value="1"/>
</dbReference>
<evidence type="ECO:0000259" key="2">
    <source>
        <dbReference type="Pfam" id="PF07282"/>
    </source>
</evidence>
<proteinExistence type="predicted"/>
<accession>A0A2R6BU52</accession>
<protein>
    <recommendedName>
        <fullName evidence="2">Cas12f1-like TNB domain-containing protein</fullName>
    </recommendedName>
</protein>
<keyword evidence="1" id="KW-0238">DNA-binding</keyword>
<organism evidence="3 4">
    <name type="scientific">Candidatus Marsarchaeota G2 archaeon BE_D</name>
    <dbReference type="NCBI Taxonomy" id="1978158"/>
    <lineage>
        <taxon>Archaea</taxon>
        <taxon>Candidatus Marsarchaeota</taxon>
        <taxon>Candidatus Marsarchaeota group 2</taxon>
    </lineage>
</organism>
<evidence type="ECO:0000313" key="3">
    <source>
        <dbReference type="EMBL" id="PSO02173.1"/>
    </source>
</evidence>